<evidence type="ECO:0000313" key="2">
    <source>
        <dbReference type="EMBL" id="OKL56154.1"/>
    </source>
</evidence>
<dbReference type="InterPro" id="IPR009327">
    <property type="entry name" value="Cupin_DUF985"/>
</dbReference>
<evidence type="ECO:0000313" key="3">
    <source>
        <dbReference type="Proteomes" id="UP000214365"/>
    </source>
</evidence>
<evidence type="ECO:0000259" key="1">
    <source>
        <dbReference type="Pfam" id="PF06172"/>
    </source>
</evidence>
<keyword evidence="3" id="KW-1185">Reference proteome</keyword>
<dbReference type="InterPro" id="IPR011051">
    <property type="entry name" value="RmlC_Cupin_sf"/>
</dbReference>
<dbReference type="InterPro" id="IPR014710">
    <property type="entry name" value="RmlC-like_jellyroll"/>
</dbReference>
<dbReference type="OrthoDB" id="6614653at2759"/>
<comment type="caution">
    <text evidence="2">The sequence shown here is derived from an EMBL/GenBank/DDBJ whole genome shotgun (WGS) entry which is preliminary data.</text>
</comment>
<dbReference type="PANTHER" id="PTHR33387">
    <property type="entry name" value="RMLC-LIKE JELLY ROLL FOLD PROTEIN"/>
    <property type="match status" value="1"/>
</dbReference>
<proteinExistence type="predicted"/>
<dbReference type="RefSeq" id="XP_020116275.1">
    <property type="nucleotide sequence ID" value="XM_020263366.1"/>
</dbReference>
<dbReference type="SUPFAM" id="SSF51182">
    <property type="entry name" value="RmlC-like cupins"/>
    <property type="match status" value="1"/>
</dbReference>
<dbReference type="CDD" id="cd06121">
    <property type="entry name" value="cupin_YML079wp"/>
    <property type="match status" value="1"/>
</dbReference>
<dbReference type="EMBL" id="LFMY01000015">
    <property type="protein sequence ID" value="OKL56154.1"/>
    <property type="molecule type" value="Genomic_DNA"/>
</dbReference>
<accession>A0A1Q5Q7M8</accession>
<name>A0A1Q5Q7M8_TALAT</name>
<organism evidence="2 3">
    <name type="scientific">Talaromyces atroroseus</name>
    <dbReference type="NCBI Taxonomy" id="1441469"/>
    <lineage>
        <taxon>Eukaryota</taxon>
        <taxon>Fungi</taxon>
        <taxon>Dikarya</taxon>
        <taxon>Ascomycota</taxon>
        <taxon>Pezizomycotina</taxon>
        <taxon>Eurotiomycetes</taxon>
        <taxon>Eurotiomycetidae</taxon>
        <taxon>Eurotiales</taxon>
        <taxon>Trichocomaceae</taxon>
        <taxon>Talaromyces</taxon>
        <taxon>Talaromyces sect. Trachyspermi</taxon>
    </lineage>
</organism>
<dbReference type="Gene3D" id="2.60.120.10">
    <property type="entry name" value="Jelly Rolls"/>
    <property type="match status" value="1"/>
</dbReference>
<protein>
    <recommendedName>
        <fullName evidence="1">DUF985 domain-containing protein</fullName>
    </recommendedName>
</protein>
<dbReference type="InterPro" id="IPR039935">
    <property type="entry name" value="YML079W-like"/>
</dbReference>
<gene>
    <name evidence="2" type="ORF">UA08_08473</name>
</gene>
<dbReference type="PANTHER" id="PTHR33387:SF3">
    <property type="entry name" value="DUF985 DOMAIN-CONTAINING PROTEIN"/>
    <property type="match status" value="1"/>
</dbReference>
<dbReference type="GeneID" id="31008229"/>
<reference evidence="2 3" key="1">
    <citation type="submission" date="2015-06" db="EMBL/GenBank/DDBJ databases">
        <title>Talaromyces atroroseus IBT 11181 draft genome.</title>
        <authorList>
            <person name="Rasmussen K.B."/>
            <person name="Rasmussen S."/>
            <person name="Petersen B."/>
            <person name="Sicheritz-Ponten T."/>
            <person name="Mortensen U.H."/>
            <person name="Thrane U."/>
        </authorList>
    </citation>
    <scope>NUCLEOTIDE SEQUENCE [LARGE SCALE GENOMIC DNA]</scope>
    <source>
        <strain evidence="2 3">IBT 11181</strain>
    </source>
</reference>
<dbReference type="AlphaFoldDB" id="A0A1Q5Q7M8"/>
<sequence length="247" mass="27606">MAHQLHAPLSQIKPYFAPTPLADNEGKKRSEPPAVQETIDFLGLQAHIEGGYYVETDRDPLNVANPFINNKDPGTSYAVSEADVTSAIRLSAGQDHSTRAASTTIYYYITPGSPLGCFHRNRGRTVHTLHRGRGIYVLIHADEVLRGDRAAENNKARIETFVVGHDIAHGERLQWIVEGGKFKASFLLPDTESRDRQSEGLLISETVVPGFEFADHDFMRSETLDELLKPEEVEELKWLLREKSISA</sequence>
<feature type="domain" description="DUF985" evidence="1">
    <location>
        <begin position="36"/>
        <end position="219"/>
    </location>
</feature>
<dbReference type="Pfam" id="PF06172">
    <property type="entry name" value="Cupin_5"/>
    <property type="match status" value="1"/>
</dbReference>
<dbReference type="Proteomes" id="UP000214365">
    <property type="component" value="Unassembled WGS sequence"/>
</dbReference>